<dbReference type="GO" id="GO:0005509">
    <property type="term" value="F:calcium ion binding"/>
    <property type="evidence" value="ECO:0007669"/>
    <property type="project" value="InterPro"/>
</dbReference>
<accession>A0AA36G578</accession>
<dbReference type="Pfam" id="PF13499">
    <property type="entry name" value="EF-hand_7"/>
    <property type="match status" value="1"/>
</dbReference>
<protein>
    <recommendedName>
        <fullName evidence="3">EF-hand domain-containing protein</fullName>
    </recommendedName>
</protein>
<evidence type="ECO:0000256" key="1">
    <source>
        <dbReference type="ARBA" id="ARBA00022737"/>
    </source>
</evidence>
<dbReference type="FunFam" id="1.10.238.10:FF:000001">
    <property type="entry name" value="Calmodulin 1"/>
    <property type="match status" value="1"/>
</dbReference>
<dbReference type="InterPro" id="IPR011992">
    <property type="entry name" value="EF-hand-dom_pair"/>
</dbReference>
<dbReference type="AlphaFoldDB" id="A0AA36G578"/>
<dbReference type="GO" id="GO:0016460">
    <property type="term" value="C:myosin II complex"/>
    <property type="evidence" value="ECO:0007669"/>
    <property type="project" value="TreeGrafter"/>
</dbReference>
<dbReference type="Proteomes" id="UP001177023">
    <property type="component" value="Unassembled WGS sequence"/>
</dbReference>
<sequence length="167" mass="19078">MVKPNLPRDEIQREDVISVFEACTPSRPPLINIQDLKLVMRGLGFDPRQEEIQRLLAKLREIQQAAPENDHASKGVVGVDEFMKLLEERFDNNKNVSEMQCAFKLFDRGQKGFIDLADLKAAATSLHEHVTDEELEEMLKEAQGEAGIQGQIDEKTFFEIMKKTCLY</sequence>
<evidence type="ECO:0000313" key="5">
    <source>
        <dbReference type="Proteomes" id="UP001177023"/>
    </source>
</evidence>
<evidence type="ECO:0000313" key="4">
    <source>
        <dbReference type="EMBL" id="CAJ0578643.1"/>
    </source>
</evidence>
<gene>
    <name evidence="4" type="ORF">MSPICULIGERA_LOCUS16886</name>
</gene>
<feature type="domain" description="EF-hand" evidence="3">
    <location>
        <begin position="94"/>
        <end position="129"/>
    </location>
</feature>
<keyword evidence="1" id="KW-0677">Repeat</keyword>
<dbReference type="InterPro" id="IPR050230">
    <property type="entry name" value="CALM/Myosin/TropC-like"/>
</dbReference>
<dbReference type="Gene3D" id="1.10.238.10">
    <property type="entry name" value="EF-hand"/>
    <property type="match status" value="2"/>
</dbReference>
<dbReference type="PANTHER" id="PTHR23048:SF59">
    <property type="entry name" value="EF-HAND SUPERFAMILY PROTEIN"/>
    <property type="match status" value="1"/>
</dbReference>
<organism evidence="4 5">
    <name type="scientific">Mesorhabditis spiculigera</name>
    <dbReference type="NCBI Taxonomy" id="96644"/>
    <lineage>
        <taxon>Eukaryota</taxon>
        <taxon>Metazoa</taxon>
        <taxon>Ecdysozoa</taxon>
        <taxon>Nematoda</taxon>
        <taxon>Chromadorea</taxon>
        <taxon>Rhabditida</taxon>
        <taxon>Rhabditina</taxon>
        <taxon>Rhabditomorpha</taxon>
        <taxon>Rhabditoidea</taxon>
        <taxon>Rhabditidae</taxon>
        <taxon>Mesorhabditinae</taxon>
        <taxon>Mesorhabditis</taxon>
    </lineage>
</organism>
<comment type="caution">
    <text evidence="4">The sequence shown here is derived from an EMBL/GenBank/DDBJ whole genome shotgun (WGS) entry which is preliminary data.</text>
</comment>
<feature type="non-terminal residue" evidence="4">
    <location>
        <position position="167"/>
    </location>
</feature>
<keyword evidence="2" id="KW-0106">Calcium</keyword>
<evidence type="ECO:0000259" key="3">
    <source>
        <dbReference type="PROSITE" id="PS50222"/>
    </source>
</evidence>
<dbReference type="PANTHER" id="PTHR23048">
    <property type="entry name" value="MYOSIN LIGHT CHAIN 1, 3"/>
    <property type="match status" value="1"/>
</dbReference>
<dbReference type="EMBL" id="CATQJA010002654">
    <property type="protein sequence ID" value="CAJ0578643.1"/>
    <property type="molecule type" value="Genomic_DNA"/>
</dbReference>
<evidence type="ECO:0000256" key="2">
    <source>
        <dbReference type="ARBA" id="ARBA00022837"/>
    </source>
</evidence>
<dbReference type="SUPFAM" id="SSF47473">
    <property type="entry name" value="EF-hand"/>
    <property type="match status" value="1"/>
</dbReference>
<dbReference type="PROSITE" id="PS50222">
    <property type="entry name" value="EF_HAND_2"/>
    <property type="match status" value="1"/>
</dbReference>
<keyword evidence="5" id="KW-1185">Reference proteome</keyword>
<proteinExistence type="predicted"/>
<name>A0AA36G578_9BILA</name>
<dbReference type="CDD" id="cd00051">
    <property type="entry name" value="EFh"/>
    <property type="match status" value="1"/>
</dbReference>
<reference evidence="4" key="1">
    <citation type="submission" date="2023-06" db="EMBL/GenBank/DDBJ databases">
        <authorList>
            <person name="Delattre M."/>
        </authorList>
    </citation>
    <scope>NUCLEOTIDE SEQUENCE</scope>
    <source>
        <strain evidence="4">AF72</strain>
    </source>
</reference>
<dbReference type="InterPro" id="IPR002048">
    <property type="entry name" value="EF_hand_dom"/>
</dbReference>